<evidence type="ECO:0000313" key="13">
    <source>
        <dbReference type="Proteomes" id="UP000077177"/>
    </source>
</evidence>
<name>A0A172TRX0_9BACT</name>
<evidence type="ECO:0000256" key="9">
    <source>
        <dbReference type="HAMAP-Rule" id="MF_01014"/>
    </source>
</evidence>
<dbReference type="HAMAP" id="MF_01014">
    <property type="entry name" value="HisA"/>
    <property type="match status" value="1"/>
</dbReference>
<proteinExistence type="inferred from homology"/>
<dbReference type="InterPro" id="IPR044524">
    <property type="entry name" value="Isoase_HisA-like"/>
</dbReference>
<keyword evidence="8 9" id="KW-0413">Isomerase</keyword>
<dbReference type="SUPFAM" id="SSF51366">
    <property type="entry name" value="Ribulose-phoshate binding barrel"/>
    <property type="match status" value="1"/>
</dbReference>
<dbReference type="PATRIC" id="fig|1492898.3.peg.931"/>
<comment type="subcellular location">
    <subcellularLocation>
        <location evidence="2 9 11">Cytoplasm</location>
    </subcellularLocation>
</comment>
<dbReference type="Gene3D" id="3.20.20.70">
    <property type="entry name" value="Aldolase class I"/>
    <property type="match status" value="1"/>
</dbReference>
<dbReference type="GO" id="GO:0000162">
    <property type="term" value="P:L-tryptophan biosynthetic process"/>
    <property type="evidence" value="ECO:0007669"/>
    <property type="project" value="TreeGrafter"/>
</dbReference>
<gene>
    <name evidence="9" type="primary">hisA</name>
    <name evidence="12" type="ORF">SY85_04255</name>
</gene>
<dbReference type="GO" id="GO:0000105">
    <property type="term" value="P:L-histidine biosynthetic process"/>
    <property type="evidence" value="ECO:0007669"/>
    <property type="project" value="UniProtKB-UniRule"/>
</dbReference>
<dbReference type="OrthoDB" id="9807749at2"/>
<dbReference type="PANTHER" id="PTHR43090">
    <property type="entry name" value="1-(5-PHOSPHORIBOSYL)-5-[(5-PHOSPHORIBOSYLAMINO)METHYLIDENEAMINO] IMIDAZOLE-4-CARBOXAMIDE ISOMERASE"/>
    <property type="match status" value="1"/>
</dbReference>
<keyword evidence="6 9" id="KW-0028">Amino-acid biosynthesis</keyword>
<keyword evidence="5 9" id="KW-0963">Cytoplasm</keyword>
<dbReference type="InterPro" id="IPR006062">
    <property type="entry name" value="His_biosynth"/>
</dbReference>
<evidence type="ECO:0000256" key="3">
    <source>
        <dbReference type="ARBA" id="ARBA00005133"/>
    </source>
</evidence>
<dbReference type="CDD" id="cd04732">
    <property type="entry name" value="HisA"/>
    <property type="match status" value="1"/>
</dbReference>
<dbReference type="AlphaFoldDB" id="A0A172TRX0"/>
<organism evidence="12 13">
    <name type="scientific">Flavisolibacter tropicus</name>
    <dbReference type="NCBI Taxonomy" id="1492898"/>
    <lineage>
        <taxon>Bacteria</taxon>
        <taxon>Pseudomonadati</taxon>
        <taxon>Bacteroidota</taxon>
        <taxon>Chitinophagia</taxon>
        <taxon>Chitinophagales</taxon>
        <taxon>Chitinophagaceae</taxon>
        <taxon>Flavisolibacter</taxon>
    </lineage>
</organism>
<dbReference type="PANTHER" id="PTHR43090:SF2">
    <property type="entry name" value="1-(5-PHOSPHORIBOSYL)-5-[(5-PHOSPHORIBOSYLAMINO)METHYLIDENEAMINO] IMIDAZOLE-4-CARBOXAMIDE ISOMERASE"/>
    <property type="match status" value="1"/>
</dbReference>
<sequence>MMEIIPAIDIIEGKCVRLTHGDYAQKTIYNEHPLDVAKEFEDAGIRRLHLVDLDGAKAGAIKNWKVLETVAGKTGLIIDFGGGIKTEKDVEIVFDSGAALATVGSIAVKDEETFLNWINSFGAEKFLLGADVKNEKITVSGWLEQTDIWIYDFIQKYTEKGITQLFCTDVSKDGALQGPATELYKSITEKFPALHFIASGGVSSIDDVYRLEDAGCKGVIIGKAIYEGRIKLDELKRFIN</sequence>
<dbReference type="UniPathway" id="UPA00031">
    <property type="reaction ID" value="UER00009"/>
</dbReference>
<evidence type="ECO:0000256" key="2">
    <source>
        <dbReference type="ARBA" id="ARBA00004496"/>
    </source>
</evidence>
<dbReference type="GO" id="GO:0003949">
    <property type="term" value="F:1-(5-phosphoribosyl)-5-[(5-phosphoribosylamino)methylideneamino]imidazole-4-carboxamide isomerase activity"/>
    <property type="evidence" value="ECO:0007669"/>
    <property type="project" value="UniProtKB-UniRule"/>
</dbReference>
<dbReference type="InterPro" id="IPR013785">
    <property type="entry name" value="Aldolase_TIM"/>
</dbReference>
<dbReference type="EC" id="5.3.1.16" evidence="9 11"/>
<dbReference type="Pfam" id="PF00977">
    <property type="entry name" value="His_biosynth"/>
    <property type="match status" value="1"/>
</dbReference>
<dbReference type="InterPro" id="IPR006063">
    <property type="entry name" value="HisA_bact_arch"/>
</dbReference>
<dbReference type="Proteomes" id="UP000077177">
    <property type="component" value="Chromosome"/>
</dbReference>
<protein>
    <recommendedName>
        <fullName evidence="9 11">1-(5-phosphoribosyl)-5-[(5-phosphoribosylamino)methylideneamino] imidazole-4-carboxamide isomerase</fullName>
        <ecNumber evidence="9 11">5.3.1.16</ecNumber>
    </recommendedName>
    <alternativeName>
        <fullName evidence="9">Phosphoribosylformimino-5-aminoimidazole carboxamide ribotide isomerase</fullName>
    </alternativeName>
</protein>
<dbReference type="KEGG" id="fla:SY85_04255"/>
<evidence type="ECO:0000256" key="10">
    <source>
        <dbReference type="RuleBase" id="RU003657"/>
    </source>
</evidence>
<evidence type="ECO:0000256" key="8">
    <source>
        <dbReference type="ARBA" id="ARBA00023235"/>
    </source>
</evidence>
<evidence type="ECO:0000256" key="5">
    <source>
        <dbReference type="ARBA" id="ARBA00022490"/>
    </source>
</evidence>
<dbReference type="STRING" id="1492898.SY85_04255"/>
<feature type="active site" description="Proton donor" evidence="9">
    <location>
        <position position="131"/>
    </location>
</feature>
<feature type="active site" description="Proton acceptor" evidence="9">
    <location>
        <position position="9"/>
    </location>
</feature>
<evidence type="ECO:0000256" key="6">
    <source>
        <dbReference type="ARBA" id="ARBA00022605"/>
    </source>
</evidence>
<evidence type="ECO:0000256" key="1">
    <source>
        <dbReference type="ARBA" id="ARBA00000901"/>
    </source>
</evidence>
<dbReference type="InterPro" id="IPR011060">
    <property type="entry name" value="RibuloseP-bd_barrel"/>
</dbReference>
<comment type="similarity">
    <text evidence="4 9 10">Belongs to the HisA/HisF family.</text>
</comment>
<comment type="catalytic activity">
    <reaction evidence="1 9 11">
        <text>1-(5-phospho-beta-D-ribosyl)-5-[(5-phospho-beta-D-ribosylamino)methylideneamino]imidazole-4-carboxamide = 5-[(5-phospho-1-deoxy-D-ribulos-1-ylimino)methylamino]-1-(5-phospho-beta-D-ribosyl)imidazole-4-carboxamide</text>
        <dbReference type="Rhea" id="RHEA:15469"/>
        <dbReference type="ChEBI" id="CHEBI:58435"/>
        <dbReference type="ChEBI" id="CHEBI:58525"/>
        <dbReference type="EC" id="5.3.1.16"/>
    </reaction>
</comment>
<reference evidence="13" key="1">
    <citation type="submission" date="2015-01" db="EMBL/GenBank/DDBJ databases">
        <title>Flavisolibacter sp./LCS9/ whole genome sequencing.</title>
        <authorList>
            <person name="Kim M.K."/>
            <person name="Srinivasan S."/>
            <person name="Lee J.-J."/>
        </authorList>
    </citation>
    <scope>NUCLEOTIDE SEQUENCE [LARGE SCALE GENOMIC DNA]</scope>
    <source>
        <strain evidence="13">LCS9</strain>
    </source>
</reference>
<evidence type="ECO:0000256" key="7">
    <source>
        <dbReference type="ARBA" id="ARBA00023102"/>
    </source>
</evidence>
<dbReference type="InterPro" id="IPR023016">
    <property type="entry name" value="HisA/PriA"/>
</dbReference>
<dbReference type="GO" id="GO:0005737">
    <property type="term" value="C:cytoplasm"/>
    <property type="evidence" value="ECO:0007669"/>
    <property type="project" value="UniProtKB-SubCell"/>
</dbReference>
<comment type="pathway">
    <text evidence="3 9 11">Amino-acid biosynthesis; L-histidine biosynthesis; L-histidine from 5-phospho-alpha-D-ribose 1-diphosphate: step 4/9.</text>
</comment>
<evidence type="ECO:0000256" key="11">
    <source>
        <dbReference type="RuleBase" id="RU003658"/>
    </source>
</evidence>
<evidence type="ECO:0000313" key="12">
    <source>
        <dbReference type="EMBL" id="ANE49821.1"/>
    </source>
</evidence>
<accession>A0A172TRX0</accession>
<dbReference type="EMBL" id="CP011390">
    <property type="protein sequence ID" value="ANE49821.1"/>
    <property type="molecule type" value="Genomic_DNA"/>
</dbReference>
<dbReference type="FunFam" id="3.20.20.70:FF:000009">
    <property type="entry name" value="1-(5-phosphoribosyl)-5-[(5-phosphoribosylamino)methylideneamino] imidazole-4-carboxamide isomerase"/>
    <property type="match status" value="1"/>
</dbReference>
<dbReference type="NCBIfam" id="TIGR00007">
    <property type="entry name" value="1-(5-phosphoribosyl)-5-[(5-phosphoribosylamino)methylideneamino]imidazole-4-carboxamide isomerase"/>
    <property type="match status" value="1"/>
</dbReference>
<keyword evidence="7 9" id="KW-0368">Histidine biosynthesis</keyword>
<evidence type="ECO:0000256" key="4">
    <source>
        <dbReference type="ARBA" id="ARBA00009667"/>
    </source>
</evidence>
<reference evidence="12 13" key="2">
    <citation type="journal article" date="2016" name="Int. J. Syst. Evol. Microbiol.">
        <title>Flavisolibacter tropicus sp. nov., isolated from tropical soil.</title>
        <authorList>
            <person name="Lee J.J."/>
            <person name="Kang M.S."/>
            <person name="Kim G.S."/>
            <person name="Lee C.S."/>
            <person name="Lim S."/>
            <person name="Lee J."/>
            <person name="Roh S.H."/>
            <person name="Kang H."/>
            <person name="Ha J.M."/>
            <person name="Bae S."/>
            <person name="Jung H.Y."/>
            <person name="Kim M.K."/>
        </authorList>
    </citation>
    <scope>NUCLEOTIDE SEQUENCE [LARGE SCALE GENOMIC DNA]</scope>
    <source>
        <strain evidence="12 13">LCS9</strain>
    </source>
</reference>
<keyword evidence="13" id="KW-1185">Reference proteome</keyword>